<keyword evidence="3" id="KW-1185">Reference proteome</keyword>
<name>A0ABN9PV67_9DINO</name>
<reference evidence="2" key="1">
    <citation type="submission" date="2023-10" db="EMBL/GenBank/DDBJ databases">
        <authorList>
            <person name="Chen Y."/>
            <person name="Shah S."/>
            <person name="Dougan E. K."/>
            <person name="Thang M."/>
            <person name="Chan C."/>
        </authorList>
    </citation>
    <scope>NUCLEOTIDE SEQUENCE [LARGE SCALE GENOMIC DNA]</scope>
</reference>
<accession>A0ABN9PV67</accession>
<evidence type="ECO:0000313" key="2">
    <source>
        <dbReference type="EMBL" id="CAK0794487.1"/>
    </source>
</evidence>
<gene>
    <name evidence="2" type="ORF">PCOR1329_LOCUS4462</name>
</gene>
<dbReference type="Proteomes" id="UP001189429">
    <property type="component" value="Unassembled WGS sequence"/>
</dbReference>
<protein>
    <submittedName>
        <fullName evidence="2">Uncharacterized protein</fullName>
    </submittedName>
</protein>
<feature type="compositionally biased region" description="Low complexity" evidence="1">
    <location>
        <begin position="96"/>
        <end position="108"/>
    </location>
</feature>
<sequence>MALPPGWTRCAGAGQGADQKARAQMPDSASRAGPRGGPAEVERRPRERRRQVHHRRREGVFPQRLHQCHAVGQARVGGHPRPGHEVVRHLRGVRVQARGQRPGAPGARRGSGRRPQRGGGRARVGASP</sequence>
<evidence type="ECO:0000256" key="1">
    <source>
        <dbReference type="SAM" id="MobiDB-lite"/>
    </source>
</evidence>
<evidence type="ECO:0000313" key="3">
    <source>
        <dbReference type="Proteomes" id="UP001189429"/>
    </source>
</evidence>
<comment type="caution">
    <text evidence="2">The sequence shown here is derived from an EMBL/GenBank/DDBJ whole genome shotgun (WGS) entry which is preliminary data.</text>
</comment>
<feature type="compositionally biased region" description="Basic residues" evidence="1">
    <location>
        <begin position="46"/>
        <end position="57"/>
    </location>
</feature>
<organism evidence="2 3">
    <name type="scientific">Prorocentrum cordatum</name>
    <dbReference type="NCBI Taxonomy" id="2364126"/>
    <lineage>
        <taxon>Eukaryota</taxon>
        <taxon>Sar</taxon>
        <taxon>Alveolata</taxon>
        <taxon>Dinophyceae</taxon>
        <taxon>Prorocentrales</taxon>
        <taxon>Prorocentraceae</taxon>
        <taxon>Prorocentrum</taxon>
    </lineage>
</organism>
<feature type="region of interest" description="Disordered" evidence="1">
    <location>
        <begin position="92"/>
        <end position="128"/>
    </location>
</feature>
<proteinExistence type="predicted"/>
<dbReference type="EMBL" id="CAUYUJ010001150">
    <property type="protein sequence ID" value="CAK0794487.1"/>
    <property type="molecule type" value="Genomic_DNA"/>
</dbReference>
<feature type="region of interest" description="Disordered" evidence="1">
    <location>
        <begin position="1"/>
        <end position="63"/>
    </location>
</feature>
<feature type="non-terminal residue" evidence="2">
    <location>
        <position position="128"/>
    </location>
</feature>